<reference evidence="2 3" key="1">
    <citation type="journal article" date="2015" name="Environ. Microbiol.">
        <title>Genome analyses suggest the presence of polyploidy and recent human-driven expansions in eight global populations of the honeybee pathogen Nosema ceranae.</title>
        <authorList>
            <person name="Pelin A."/>
            <person name="Selman M."/>
            <person name="Aris-Brosou S."/>
            <person name="Farinelli L."/>
            <person name="Corradi N."/>
        </authorList>
    </citation>
    <scope>NUCLEOTIDE SEQUENCE [LARGE SCALE GENOMIC DNA]</scope>
    <source>
        <strain evidence="2 3">PA08 1199</strain>
    </source>
</reference>
<name>A0A0F9YP39_9MICR</name>
<protein>
    <submittedName>
        <fullName evidence="2">Uncharacterized protein</fullName>
    </submittedName>
</protein>
<dbReference type="VEuPathDB" id="MicrosporidiaDB:AAJ76_7300019181"/>
<feature type="non-terminal residue" evidence="2">
    <location>
        <position position="1"/>
    </location>
</feature>
<evidence type="ECO:0000256" key="1">
    <source>
        <dbReference type="SAM" id="Phobius"/>
    </source>
</evidence>
<keyword evidence="1" id="KW-0472">Membrane</keyword>
<dbReference type="EMBL" id="JPQZ01000073">
    <property type="protein sequence ID" value="KKO74432.1"/>
    <property type="molecule type" value="Genomic_DNA"/>
</dbReference>
<feature type="transmembrane region" description="Helical" evidence="1">
    <location>
        <begin position="20"/>
        <end position="39"/>
    </location>
</feature>
<keyword evidence="1" id="KW-1133">Transmembrane helix</keyword>
<evidence type="ECO:0000313" key="2">
    <source>
        <dbReference type="EMBL" id="KKO74432.1"/>
    </source>
</evidence>
<gene>
    <name evidence="2" type="ORF">AAJ76_7300019181</name>
</gene>
<dbReference type="AlphaFoldDB" id="A0A0F9YP39"/>
<evidence type="ECO:0000313" key="3">
    <source>
        <dbReference type="Proteomes" id="UP000034350"/>
    </source>
</evidence>
<dbReference type="Proteomes" id="UP000034350">
    <property type="component" value="Unassembled WGS sequence"/>
</dbReference>
<sequence length="40" mass="5010">CYTLLFIKKLRNILVFMKRMIFLILNFLTIYKSFLIYIYV</sequence>
<comment type="caution">
    <text evidence="2">The sequence shown here is derived from an EMBL/GenBank/DDBJ whole genome shotgun (WGS) entry which is preliminary data.</text>
</comment>
<dbReference type="RefSeq" id="XP_024330174.1">
    <property type="nucleotide sequence ID" value="XM_024476346.1"/>
</dbReference>
<keyword evidence="1" id="KW-0812">Transmembrane</keyword>
<accession>A0A0F9YP39</accession>
<organism evidence="2 3">
    <name type="scientific">Vairimorpha ceranae</name>
    <dbReference type="NCBI Taxonomy" id="40302"/>
    <lineage>
        <taxon>Eukaryota</taxon>
        <taxon>Fungi</taxon>
        <taxon>Fungi incertae sedis</taxon>
        <taxon>Microsporidia</taxon>
        <taxon>Nosematidae</taxon>
        <taxon>Vairimorpha</taxon>
    </lineage>
</organism>
<proteinExistence type="predicted"/>
<keyword evidence="3" id="KW-1185">Reference proteome</keyword>
<dbReference type="GeneID" id="36321299"/>